<keyword evidence="2" id="KW-0472">Membrane</keyword>
<keyword evidence="2" id="KW-0812">Transmembrane</keyword>
<name>A0A243ACL5_BACTU</name>
<evidence type="ECO:0000313" key="4">
    <source>
        <dbReference type="Proteomes" id="UP000194860"/>
    </source>
</evidence>
<comment type="caution">
    <text evidence="3">The sequence shown here is derived from an EMBL/GenBank/DDBJ whole genome shotgun (WGS) entry which is preliminary data.</text>
</comment>
<dbReference type="AlphaFoldDB" id="A0A243ACL5"/>
<feature type="compositionally biased region" description="Low complexity" evidence="1">
    <location>
        <begin position="1"/>
        <end position="19"/>
    </location>
</feature>
<sequence>MLNSSKNSSKDNSFNYNKNGYKNSKFDCNHNKTVLKITNLVIYFITVNIFKIIFAIQMTFGILLYRTKGFLTVIEIIEFSELTKNKL</sequence>
<evidence type="ECO:0000313" key="3">
    <source>
        <dbReference type="EMBL" id="OTY16911.1"/>
    </source>
</evidence>
<reference evidence="3 4" key="1">
    <citation type="submission" date="2016-10" db="EMBL/GenBank/DDBJ databases">
        <title>Comparative genomics of Bacillus thuringiensis reveals a path to pathogens against multiple invertebrate hosts.</title>
        <authorList>
            <person name="Zheng J."/>
            <person name="Gao Q."/>
            <person name="Liu H."/>
            <person name="Peng D."/>
            <person name="Ruan L."/>
            <person name="Sun M."/>
        </authorList>
    </citation>
    <scope>NUCLEOTIDE SEQUENCE [LARGE SCALE GENOMIC DNA]</scope>
    <source>
        <strain evidence="3">BGSC 4BM1</strain>
    </source>
</reference>
<feature type="transmembrane region" description="Helical" evidence="2">
    <location>
        <begin position="40"/>
        <end position="65"/>
    </location>
</feature>
<gene>
    <name evidence="3" type="ORF">BK732_13675</name>
</gene>
<keyword evidence="2" id="KW-1133">Transmembrane helix</keyword>
<evidence type="ECO:0000256" key="2">
    <source>
        <dbReference type="SAM" id="Phobius"/>
    </source>
</evidence>
<dbReference type="Proteomes" id="UP000194860">
    <property type="component" value="Unassembled WGS sequence"/>
</dbReference>
<feature type="region of interest" description="Disordered" evidence="1">
    <location>
        <begin position="1"/>
        <end position="20"/>
    </location>
</feature>
<organism evidence="3 4">
    <name type="scientific">Bacillus thuringiensis serovar navarrensis</name>
    <dbReference type="NCBI Taxonomy" id="339658"/>
    <lineage>
        <taxon>Bacteria</taxon>
        <taxon>Bacillati</taxon>
        <taxon>Bacillota</taxon>
        <taxon>Bacilli</taxon>
        <taxon>Bacillales</taxon>
        <taxon>Bacillaceae</taxon>
        <taxon>Bacillus</taxon>
        <taxon>Bacillus cereus group</taxon>
    </lineage>
</organism>
<accession>A0A243ACL5</accession>
<evidence type="ECO:0000256" key="1">
    <source>
        <dbReference type="SAM" id="MobiDB-lite"/>
    </source>
</evidence>
<proteinExistence type="predicted"/>
<dbReference type="EMBL" id="NFDG01000116">
    <property type="protein sequence ID" value="OTY16911.1"/>
    <property type="molecule type" value="Genomic_DNA"/>
</dbReference>
<protein>
    <submittedName>
        <fullName evidence="3">Uncharacterized protein</fullName>
    </submittedName>
</protein>